<dbReference type="Gene3D" id="2.40.37.10">
    <property type="entry name" value="Lyase, Ornithine Decarboxylase, Chain A, domain 1"/>
    <property type="match status" value="1"/>
</dbReference>
<dbReference type="PANTHER" id="PTHR30511">
    <property type="entry name" value="ALANINE RACEMASE"/>
    <property type="match status" value="1"/>
</dbReference>
<evidence type="ECO:0000256" key="7">
    <source>
        <dbReference type="PIRSR" id="PIRSR600821-52"/>
    </source>
</evidence>
<accession>A0A2N0UHY9</accession>
<dbReference type="SUPFAM" id="SSF51419">
    <property type="entry name" value="PLP-binding barrel"/>
    <property type="match status" value="1"/>
</dbReference>
<comment type="similarity">
    <text evidence="5">Belongs to the alanine racemase family.</text>
</comment>
<evidence type="ECO:0000313" key="9">
    <source>
        <dbReference type="Proteomes" id="UP000233425"/>
    </source>
</evidence>
<keyword evidence="4 5" id="KW-0413">Isomerase</keyword>
<evidence type="ECO:0000256" key="6">
    <source>
        <dbReference type="PIRSR" id="PIRSR600821-50"/>
    </source>
</evidence>
<dbReference type="InterPro" id="IPR001608">
    <property type="entry name" value="Ala_racemase_N"/>
</dbReference>
<dbReference type="PANTHER" id="PTHR30511:SF0">
    <property type="entry name" value="ALANINE RACEMASE, CATABOLIC-RELATED"/>
    <property type="match status" value="1"/>
</dbReference>
<evidence type="ECO:0000256" key="5">
    <source>
        <dbReference type="HAMAP-Rule" id="MF_01201"/>
    </source>
</evidence>
<dbReference type="PROSITE" id="PS00395">
    <property type="entry name" value="ALANINE_RACEMASE"/>
    <property type="match status" value="1"/>
</dbReference>
<proteinExistence type="inferred from homology"/>
<dbReference type="NCBIfam" id="TIGR00492">
    <property type="entry name" value="alr"/>
    <property type="match status" value="1"/>
</dbReference>
<dbReference type="RefSeq" id="WP_101029868.1">
    <property type="nucleotide sequence ID" value="NZ_CABMMZ010000074.1"/>
</dbReference>
<dbReference type="GO" id="GO:0005829">
    <property type="term" value="C:cytosol"/>
    <property type="evidence" value="ECO:0007669"/>
    <property type="project" value="TreeGrafter"/>
</dbReference>
<dbReference type="InterPro" id="IPR000821">
    <property type="entry name" value="Ala_racemase"/>
</dbReference>
<evidence type="ECO:0000256" key="1">
    <source>
        <dbReference type="ARBA" id="ARBA00000316"/>
    </source>
</evidence>
<dbReference type="AlphaFoldDB" id="A0A2N0UHY9"/>
<dbReference type="GO" id="GO:0008784">
    <property type="term" value="F:alanine racemase activity"/>
    <property type="evidence" value="ECO:0007669"/>
    <property type="project" value="UniProtKB-UniRule"/>
</dbReference>
<evidence type="ECO:0000256" key="3">
    <source>
        <dbReference type="ARBA" id="ARBA00022898"/>
    </source>
</evidence>
<dbReference type="InterPro" id="IPR020622">
    <property type="entry name" value="Ala_racemase_pyridoxalP-BS"/>
</dbReference>
<comment type="caution">
    <text evidence="8">The sequence shown here is derived from an EMBL/GenBank/DDBJ whole genome shotgun (WGS) entry which is preliminary data.</text>
</comment>
<feature type="modified residue" description="N6-(pyridoxal phosphate)lysine" evidence="5 6">
    <location>
        <position position="38"/>
    </location>
</feature>
<dbReference type="PRINTS" id="PR00992">
    <property type="entry name" value="ALARACEMASE"/>
</dbReference>
<dbReference type="GO" id="GO:0009252">
    <property type="term" value="P:peptidoglycan biosynthetic process"/>
    <property type="evidence" value="ECO:0007669"/>
    <property type="project" value="TreeGrafter"/>
</dbReference>
<evidence type="ECO:0000256" key="2">
    <source>
        <dbReference type="ARBA" id="ARBA00001933"/>
    </source>
</evidence>
<dbReference type="EMBL" id="NNSR01000074">
    <property type="protein sequence ID" value="PKD26602.1"/>
    <property type="molecule type" value="Genomic_DNA"/>
</dbReference>
<dbReference type="InterPro" id="IPR011079">
    <property type="entry name" value="Ala_racemase_C"/>
</dbReference>
<reference evidence="8" key="1">
    <citation type="journal article" date="2018" name="Environ. Microbiol.">
        <title>Sporulation capability and amylosome conservation among diverse human colonic and rumen isolates of the keystone starch-degrader Ruminococcus bromii.</title>
        <authorList>
            <person name="Mukhopadhya I."/>
            <person name="Morais S."/>
            <person name="Laverde-Gomez J."/>
            <person name="Sheridan P.O."/>
            <person name="Walker A.W."/>
            <person name="Kelly W."/>
            <person name="Klieve A.V."/>
            <person name="Ouwerkerk D."/>
            <person name="Duncan S.H."/>
            <person name="Louis P."/>
            <person name="Koropatkin N."/>
            <person name="Cockburn D."/>
            <person name="Kibler R."/>
            <person name="Cooper P.J."/>
            <person name="Sandoval C."/>
            <person name="Crost E."/>
            <person name="Juge N."/>
            <person name="Bayer E.A."/>
            <person name="Flint H.J."/>
        </authorList>
    </citation>
    <scope>NUCLEOTIDE SEQUENCE [LARGE SCALE GENOMIC DNA]</scope>
    <source>
        <strain evidence="8">ATCC 27255</strain>
    </source>
</reference>
<keyword evidence="9" id="KW-1185">Reference proteome</keyword>
<dbReference type="Proteomes" id="UP000233425">
    <property type="component" value="Unassembled WGS sequence"/>
</dbReference>
<dbReference type="HAMAP" id="MF_01201">
    <property type="entry name" value="Ala_racemase"/>
    <property type="match status" value="1"/>
</dbReference>
<dbReference type="SMART" id="SM01005">
    <property type="entry name" value="Ala_racemase_C"/>
    <property type="match status" value="1"/>
</dbReference>
<dbReference type="Pfam" id="PF01168">
    <property type="entry name" value="Ala_racemase_N"/>
    <property type="match status" value="1"/>
</dbReference>
<dbReference type="UniPathway" id="UPA00042">
    <property type="reaction ID" value="UER00497"/>
</dbReference>
<organism evidence="8 9">
    <name type="scientific">Ruminococcus bromii</name>
    <dbReference type="NCBI Taxonomy" id="40518"/>
    <lineage>
        <taxon>Bacteria</taxon>
        <taxon>Bacillati</taxon>
        <taxon>Bacillota</taxon>
        <taxon>Clostridia</taxon>
        <taxon>Eubacteriales</taxon>
        <taxon>Oscillospiraceae</taxon>
        <taxon>Ruminococcus</taxon>
    </lineage>
</organism>
<dbReference type="InterPro" id="IPR029066">
    <property type="entry name" value="PLP-binding_barrel"/>
</dbReference>
<feature type="binding site" evidence="5 7">
    <location>
        <position position="136"/>
    </location>
    <ligand>
        <name>substrate</name>
    </ligand>
</feature>
<dbReference type="InterPro" id="IPR009006">
    <property type="entry name" value="Ala_racemase/Decarboxylase_C"/>
</dbReference>
<dbReference type="GO" id="GO:0030170">
    <property type="term" value="F:pyridoxal phosphate binding"/>
    <property type="evidence" value="ECO:0007669"/>
    <property type="project" value="UniProtKB-UniRule"/>
</dbReference>
<dbReference type="SUPFAM" id="SSF50621">
    <property type="entry name" value="Alanine racemase C-terminal domain-like"/>
    <property type="match status" value="1"/>
</dbReference>
<feature type="active site" description="Proton acceptor; specific for D-alanine" evidence="5">
    <location>
        <position position="38"/>
    </location>
</feature>
<dbReference type="Pfam" id="PF00842">
    <property type="entry name" value="Ala_racemase_C"/>
    <property type="match status" value="1"/>
</dbReference>
<evidence type="ECO:0000313" key="8">
    <source>
        <dbReference type="EMBL" id="PKD26602.1"/>
    </source>
</evidence>
<evidence type="ECO:0000256" key="4">
    <source>
        <dbReference type="ARBA" id="ARBA00023235"/>
    </source>
</evidence>
<feature type="binding site" evidence="5 7">
    <location>
        <position position="321"/>
    </location>
    <ligand>
        <name>substrate</name>
    </ligand>
</feature>
<dbReference type="FunFam" id="2.40.37.10:FF:000006">
    <property type="entry name" value="Alanine racemase"/>
    <property type="match status" value="1"/>
</dbReference>
<dbReference type="FunFam" id="3.20.20.10:FF:000002">
    <property type="entry name" value="Alanine racemase"/>
    <property type="match status" value="1"/>
</dbReference>
<comment type="cofactor">
    <cofactor evidence="2 5 6">
        <name>pyridoxal 5'-phosphate</name>
        <dbReference type="ChEBI" id="CHEBI:597326"/>
    </cofactor>
</comment>
<dbReference type="GO" id="GO:0030632">
    <property type="term" value="P:D-alanine biosynthetic process"/>
    <property type="evidence" value="ECO:0007669"/>
    <property type="project" value="UniProtKB-UniRule"/>
</dbReference>
<gene>
    <name evidence="8" type="primary">alr_2</name>
    <name evidence="8" type="ORF">RBATCC27255_01969</name>
</gene>
<keyword evidence="3 5" id="KW-0663">Pyridoxal phosphate</keyword>
<sequence length="392" mass="43528">MNMVKRTWAEISLNAIEHNYNVIRNKVADDTKVCCVIKADGYGHGAVELSQIYEKLGADFFAVSNIDEGIEIRKSGSKLPIVILGYTPVSEAENLAEYDISQAVFSLEYAKELSEKCVEEDCICKMHIKVDSGMSRIGFMCQEFPRDEYSIEEICEACCLPNLEVEGLFTHFCVSDEDAEGREFTNKQYENFIHVRDSLKKRGVDISVVHCSNSGAIEDYPETCCDMVRAGIILYGLAPSSKLADRLDLVPAMTLKTVVAFVKEVQKGATISYGRTFTADRKMKIATVPIGYADGFIRQNAKDGYMTVNGKKAKIVGRICMDQTMLDVTDIEDVKTGDEVVVFGTGENGEPTADSLAENTGTINYETVCLVGKRVPRIYIKDGKIENVMYKL</sequence>
<dbReference type="EC" id="5.1.1.1" evidence="5"/>
<protein>
    <recommendedName>
        <fullName evidence="5">Alanine racemase</fullName>
        <ecNumber evidence="5">5.1.1.1</ecNumber>
    </recommendedName>
</protein>
<comment type="function">
    <text evidence="5">Catalyzes the interconversion of L-alanine and D-alanine. May also act on other amino acids.</text>
</comment>
<comment type="catalytic activity">
    <reaction evidence="1 5">
        <text>L-alanine = D-alanine</text>
        <dbReference type="Rhea" id="RHEA:20249"/>
        <dbReference type="ChEBI" id="CHEBI:57416"/>
        <dbReference type="ChEBI" id="CHEBI:57972"/>
        <dbReference type="EC" id="5.1.1.1"/>
    </reaction>
</comment>
<feature type="active site" description="Proton acceptor; specific for L-alanine" evidence="5">
    <location>
        <position position="273"/>
    </location>
</feature>
<name>A0A2N0UHY9_9FIRM</name>
<comment type="pathway">
    <text evidence="5">Amino-acid biosynthesis; D-alanine biosynthesis; D-alanine from L-alanine: step 1/1.</text>
</comment>
<dbReference type="Gene3D" id="3.20.20.10">
    <property type="entry name" value="Alanine racemase"/>
    <property type="match status" value="1"/>
</dbReference>
<dbReference type="CDD" id="cd00430">
    <property type="entry name" value="PLPDE_III_AR"/>
    <property type="match status" value="1"/>
</dbReference>